<keyword evidence="1" id="KW-1133">Transmembrane helix</keyword>
<dbReference type="KEGG" id="ttu:TERTU_2186"/>
<feature type="transmembrane region" description="Helical" evidence="1">
    <location>
        <begin position="82"/>
        <end position="103"/>
    </location>
</feature>
<keyword evidence="1" id="KW-0812">Transmembrane</keyword>
<keyword evidence="3" id="KW-1185">Reference proteome</keyword>
<dbReference type="HOGENOM" id="CLU_2182695_0_0_6"/>
<dbReference type="AlphaFoldDB" id="C5BJH0"/>
<evidence type="ECO:0000313" key="2">
    <source>
        <dbReference type="EMBL" id="ACR14507.1"/>
    </source>
</evidence>
<keyword evidence="1" id="KW-0472">Membrane</keyword>
<sequence>MKKIRIFLVVWGFVCLVTPVLSALEYPLMKIATESAMHSIENRFINIDAMAAEDKKSYEFSKSRILGNDKMLKKSAKVRQQVVMFLGVSTSLLCFLGAIYLPYLTRRSS</sequence>
<dbReference type="Proteomes" id="UP000009080">
    <property type="component" value="Chromosome"/>
</dbReference>
<evidence type="ECO:0000313" key="3">
    <source>
        <dbReference type="Proteomes" id="UP000009080"/>
    </source>
</evidence>
<gene>
    <name evidence="2" type="ordered locus">TERTU_2186</name>
</gene>
<evidence type="ECO:0000256" key="1">
    <source>
        <dbReference type="SAM" id="Phobius"/>
    </source>
</evidence>
<name>C5BJH0_TERTT</name>
<proteinExistence type="predicted"/>
<dbReference type="STRING" id="377629.TERTU_2186"/>
<organism evidence="2 3">
    <name type="scientific">Teredinibacter turnerae (strain ATCC 39867 / T7901)</name>
    <dbReference type="NCBI Taxonomy" id="377629"/>
    <lineage>
        <taxon>Bacteria</taxon>
        <taxon>Pseudomonadati</taxon>
        <taxon>Pseudomonadota</taxon>
        <taxon>Gammaproteobacteria</taxon>
        <taxon>Cellvibrionales</taxon>
        <taxon>Cellvibrionaceae</taxon>
        <taxon>Teredinibacter</taxon>
    </lineage>
</organism>
<dbReference type="EMBL" id="CP001614">
    <property type="protein sequence ID" value="ACR14507.1"/>
    <property type="molecule type" value="Genomic_DNA"/>
</dbReference>
<protein>
    <submittedName>
        <fullName evidence="2">Uncharacterized protein</fullName>
    </submittedName>
</protein>
<reference evidence="2 3" key="1">
    <citation type="journal article" date="2009" name="PLoS ONE">
        <title>The complete genome of Teredinibacter turnerae T7901: an intracellular endosymbiont of marine wood-boring bivalves (shipworms).</title>
        <authorList>
            <person name="Yang J.C."/>
            <person name="Madupu R."/>
            <person name="Durkin A.S."/>
            <person name="Ekborg N.A."/>
            <person name="Pedamallu C.S."/>
            <person name="Hostetler J.B."/>
            <person name="Radune D."/>
            <person name="Toms B.S."/>
            <person name="Henrissat B."/>
            <person name="Coutinho P.M."/>
            <person name="Schwarz S."/>
            <person name="Field L."/>
            <person name="Trindade-Silva A.E."/>
            <person name="Soares C.A.G."/>
            <person name="Elshahawi S."/>
            <person name="Hanora A."/>
            <person name="Schmidt E.W."/>
            <person name="Haygood M.G."/>
            <person name="Posfai J."/>
            <person name="Benner J."/>
            <person name="Madinger C."/>
            <person name="Nove J."/>
            <person name="Anton B."/>
            <person name="Chaudhary K."/>
            <person name="Foster J."/>
            <person name="Holman A."/>
            <person name="Kumar S."/>
            <person name="Lessard P.A."/>
            <person name="Luyten Y.A."/>
            <person name="Slatko B."/>
            <person name="Wood N."/>
            <person name="Wu B."/>
            <person name="Teplitski M."/>
            <person name="Mougous J.D."/>
            <person name="Ward N."/>
            <person name="Eisen J.A."/>
            <person name="Badger J.H."/>
            <person name="Distel D.L."/>
        </authorList>
    </citation>
    <scope>NUCLEOTIDE SEQUENCE [LARGE SCALE GENOMIC DNA]</scope>
    <source>
        <strain evidence="3">ATCC 39867 / T7901</strain>
    </source>
</reference>
<accession>C5BJH0</accession>